<dbReference type="EMBL" id="JAGSPD010000019">
    <property type="protein sequence ID" value="MBV7270620.1"/>
    <property type="molecule type" value="Genomic_DNA"/>
</dbReference>
<reference evidence="1" key="1">
    <citation type="submission" date="2021-04" db="EMBL/GenBank/DDBJ databases">
        <authorList>
            <person name="Pira H."/>
            <person name="Risdian C."/>
            <person name="Wink J."/>
        </authorList>
    </citation>
    <scope>NUCLEOTIDE SEQUENCE</scope>
    <source>
        <strain evidence="1">WHY3</strain>
    </source>
</reference>
<organism evidence="1 2">
    <name type="scientific">Winogradskyella luteola</name>
    <dbReference type="NCBI Taxonomy" id="2828330"/>
    <lineage>
        <taxon>Bacteria</taxon>
        <taxon>Pseudomonadati</taxon>
        <taxon>Bacteroidota</taxon>
        <taxon>Flavobacteriia</taxon>
        <taxon>Flavobacteriales</taxon>
        <taxon>Flavobacteriaceae</taxon>
        <taxon>Winogradskyella</taxon>
    </lineage>
</organism>
<comment type="caution">
    <text evidence="1">The sequence shown here is derived from an EMBL/GenBank/DDBJ whole genome shotgun (WGS) entry which is preliminary data.</text>
</comment>
<evidence type="ECO:0000313" key="1">
    <source>
        <dbReference type="EMBL" id="MBV7270620.1"/>
    </source>
</evidence>
<proteinExistence type="predicted"/>
<dbReference type="AlphaFoldDB" id="A0A9X1FCZ6"/>
<dbReference type="Pfam" id="PF14106">
    <property type="entry name" value="DUF4279"/>
    <property type="match status" value="1"/>
</dbReference>
<protein>
    <submittedName>
        <fullName evidence="1">DUF4279 domain-containing protein</fullName>
    </submittedName>
</protein>
<name>A0A9X1FCZ6_9FLAO</name>
<gene>
    <name evidence="1" type="ORF">KCG49_15635</name>
</gene>
<dbReference type="InterPro" id="IPR025459">
    <property type="entry name" value="DUF4279"/>
</dbReference>
<accession>A0A9X1FCZ6</accession>
<dbReference type="Proteomes" id="UP001138894">
    <property type="component" value="Unassembled WGS sequence"/>
</dbReference>
<keyword evidence="2" id="KW-1185">Reference proteome</keyword>
<dbReference type="RefSeq" id="WP_218547840.1">
    <property type="nucleotide sequence ID" value="NZ_JAGSPD010000019.1"/>
</dbReference>
<sequence>MNKQQIIDIALKELKNPTNEWSIILLETHTFIEENGKIKITRIDLDAFNYKNDKIAIVYVPVKDERFHFAICVDIHLKKVNGIYTESWNRVNFSAMSKTYSGEVLKSFTKIEPTKIRNKGDVAIKGSSIKYNYSSLTISIDSYPESVLEKIKKLVNILKTDTEGVQKLVEKANASISVVIEYHIGTGNLGELSLNASLISEISNLEVPIGFHFLASGKTMPTPIEKEYINSTKRNGNTQKRNKKNSS</sequence>
<evidence type="ECO:0000313" key="2">
    <source>
        <dbReference type="Proteomes" id="UP001138894"/>
    </source>
</evidence>